<name>A0AAW7Q0V6_9BACT</name>
<dbReference type="Proteomes" id="UP001170288">
    <property type="component" value="Unassembled WGS sequence"/>
</dbReference>
<comment type="caution">
    <text evidence="2">The sequence shown here is derived from an EMBL/GenBank/DDBJ whole genome shotgun (WGS) entry which is preliminary data.</text>
</comment>
<evidence type="ECO:0000313" key="3">
    <source>
        <dbReference type="Proteomes" id="UP001170288"/>
    </source>
</evidence>
<feature type="domain" description="SMEK" evidence="1">
    <location>
        <begin position="10"/>
        <end position="144"/>
    </location>
</feature>
<dbReference type="Pfam" id="PF21941">
    <property type="entry name" value="SMEK_N"/>
    <property type="match status" value="1"/>
</dbReference>
<evidence type="ECO:0000259" key="1">
    <source>
        <dbReference type="Pfam" id="PF21941"/>
    </source>
</evidence>
<dbReference type="NCBIfam" id="NF033859">
    <property type="entry name" value="SMEK_N"/>
    <property type="match status" value="1"/>
</dbReference>
<dbReference type="EMBL" id="JAPZCX010000033">
    <property type="protein sequence ID" value="MDN5071768.1"/>
    <property type="molecule type" value="Genomic_DNA"/>
</dbReference>
<organism evidence="2 3">
    <name type="scientific">Aliarcobacter butzleri</name>
    <dbReference type="NCBI Taxonomy" id="28197"/>
    <lineage>
        <taxon>Bacteria</taxon>
        <taxon>Pseudomonadati</taxon>
        <taxon>Campylobacterota</taxon>
        <taxon>Epsilonproteobacteria</taxon>
        <taxon>Campylobacterales</taxon>
        <taxon>Arcobacteraceae</taxon>
        <taxon>Aliarcobacter</taxon>
    </lineage>
</organism>
<dbReference type="RefSeq" id="WP_301372735.1">
    <property type="nucleotide sequence ID" value="NZ_JAPZCX010000033.1"/>
</dbReference>
<gene>
    <name evidence="2" type="ORF">O8C76_12090</name>
</gene>
<reference evidence="2" key="2">
    <citation type="journal article" date="2023" name="Microorganisms">
        <title>Genomic Characterization of Arcobacter butzleri Strains Isolated from Various Sources in Lithuania.</title>
        <authorList>
            <person name="Uljanovas D."/>
            <person name="Golz G."/>
            <person name="Fleischmann S."/>
            <person name="Kudirkiene E."/>
            <person name="Kasetiene N."/>
            <person name="Grineviciene A."/>
            <person name="Tamuleviciene E."/>
            <person name="Aksomaitiene J."/>
            <person name="Alter T."/>
            <person name="Malakauskas M."/>
        </authorList>
    </citation>
    <scope>NUCLEOTIDE SEQUENCE</scope>
    <source>
        <strain evidence="2">RCM69</strain>
    </source>
</reference>
<dbReference type="AlphaFoldDB" id="A0AAW7Q0V6"/>
<sequence length="1077" mass="126562">MTDTAEQINYITDKLSFLSLKVQKNNHQGLYDINKICESIFLHLLNCSYDYNLKDANNILYTNFPAIDLIDHDEELVIQVTSTTTTQKIYNSIKKLKSLKDFSSYKLKMCYISEKPKFSKKQLSSIAEKGLTTSDLISIDDIIKVATSNNEKRKAIYTLLLQRIDSKAFTLDVKGYFEKFETKLNQENTNKFSSYDHEFKSFINSDNNILEIFAIGGNGKSHLLKHFSTLESEYTPIVFTKQDNVEADLKNLDPTQKYLFIYDDIDRFLDKSINSIFSTVINNGYKIVISYRLASKPLVKDEILRFRDGLKSKELYMTWSKDEIKDLILLLRPNSDKDEIESIAAQFNSNPYLITQAIKGHIETIKDFAKNMLDDIKVALEKYKLKDIEIEEFLFRIALLSPCPKLLIDNDQEKYVNELIKIGILRELNNKIRFNPDILGDIYLASFVKENEIRYEEIVREYIKNHLELMITNLSYILAYETSNSLEAFFKKVINDWNKNEDFKSSNLKILYRIASYAPLESFLYLKKITECKTAKENEHPKLGFMAEFFSKISYKGDFNNSDEHINLGSIVPIIEILIREFKSEKDLGKLKIKHLISYLVSPKLLSLPEPYYVNHTLASVFNNMIIPYPTKSNDLLIEALEEMEKWLNESSLDFKKLDFLKNAISNLLRGMIIFSDRNKAIEFDTSKENIKKVLDKAKNITLFILRNTNINLKYIALDILNNIGNNFNQEFENSFNEEYFNKVIIELFTDLENQITQIDDFIFLSKLDRVLLNIITFRKNKNEAFKLFIKIPRSDIFIFNQILIGETYIIYNLEEFIANYYKQEQENIEKWVTDNYYNKKDMDISENQKILYNNFIKTYKTLDEFVQFTNSLHFIENIFIPYQFDKLLGYWYKEEPSVFNELDINKILELNNDNAANLIKQFMLENELISLDIDIIDELTDIQDLEKYVRISLKRKDIFIYKRLLEIFRKETKKNIEWFVNISFMNIFFQVQEDISIYNLYKLSIIELLDLVIQYRFSPSIYLIFILEKLSQSNIPFELIKNKIEKILYIPSAYAGTIRTASRFTSGHSAGVDSDS</sequence>
<protein>
    <submittedName>
        <fullName evidence="2">SMEK domain-containing protein</fullName>
    </submittedName>
</protein>
<evidence type="ECO:0000313" key="2">
    <source>
        <dbReference type="EMBL" id="MDN5071768.1"/>
    </source>
</evidence>
<proteinExistence type="predicted"/>
<reference evidence="2" key="1">
    <citation type="submission" date="2022-12" db="EMBL/GenBank/DDBJ databases">
        <authorList>
            <person name="Uljanovas D."/>
        </authorList>
    </citation>
    <scope>NUCLEOTIDE SEQUENCE</scope>
    <source>
        <strain evidence="2">RCM69</strain>
    </source>
</reference>
<accession>A0AAW7Q0V6</accession>
<dbReference type="InterPro" id="IPR047740">
    <property type="entry name" value="SMEK_dom"/>
</dbReference>